<dbReference type="InterPro" id="IPR039537">
    <property type="entry name" value="Retrotran_Ty1/copia-like"/>
</dbReference>
<evidence type="ECO:0000256" key="1">
    <source>
        <dbReference type="SAM" id="MobiDB-lite"/>
    </source>
</evidence>
<organism evidence="3 4">
    <name type="scientific">Stephania japonica</name>
    <dbReference type="NCBI Taxonomy" id="461633"/>
    <lineage>
        <taxon>Eukaryota</taxon>
        <taxon>Viridiplantae</taxon>
        <taxon>Streptophyta</taxon>
        <taxon>Embryophyta</taxon>
        <taxon>Tracheophyta</taxon>
        <taxon>Spermatophyta</taxon>
        <taxon>Magnoliopsida</taxon>
        <taxon>Ranunculales</taxon>
        <taxon>Menispermaceae</taxon>
        <taxon>Menispermoideae</taxon>
        <taxon>Cissampelideae</taxon>
        <taxon>Stephania</taxon>
    </lineage>
</organism>
<sequence length="189" mass="20702">MGSTPNHSNNGGQFPPQTQSQVFSGASSHVTNDPNQMFNRGLSTQDLQTKVILLRGTVRDGLYMFPNSKSRSCSYNNKSVADALMAITSSNSSSIRHHRLGHPSTAVLSQVLQHCNIPFSNSSLSDFYDSCKLGKHHSLPYGRSVSHATAPSALIHTDVCGHSPVKSREGFTYYIHFIDIFSDLLGYIQ</sequence>
<evidence type="ECO:0000259" key="2">
    <source>
        <dbReference type="Pfam" id="PF13976"/>
    </source>
</evidence>
<dbReference type="PANTHER" id="PTHR42648">
    <property type="entry name" value="TRANSPOSASE, PUTATIVE-RELATED"/>
    <property type="match status" value="1"/>
</dbReference>
<comment type="caution">
    <text evidence="3">The sequence shown here is derived from an EMBL/GenBank/DDBJ whole genome shotgun (WGS) entry which is preliminary data.</text>
</comment>
<evidence type="ECO:0000313" key="3">
    <source>
        <dbReference type="EMBL" id="KAK9090440.1"/>
    </source>
</evidence>
<gene>
    <name evidence="3" type="ORF">Sjap_023617</name>
</gene>
<accession>A0AAP0EE18</accession>
<proteinExistence type="predicted"/>
<protein>
    <recommendedName>
        <fullName evidence="2">GAG-pre-integrase domain-containing protein</fullName>
    </recommendedName>
</protein>
<dbReference type="Pfam" id="PF13976">
    <property type="entry name" value="gag_pre-integrs"/>
    <property type="match status" value="1"/>
</dbReference>
<name>A0AAP0EE18_9MAGN</name>
<dbReference type="EMBL" id="JBBNAE010000010">
    <property type="protein sequence ID" value="KAK9090440.1"/>
    <property type="molecule type" value="Genomic_DNA"/>
</dbReference>
<dbReference type="PANTHER" id="PTHR42648:SF26">
    <property type="entry name" value="INTEGRASE CATALYTIC DOMAIN-CONTAINING PROTEIN"/>
    <property type="match status" value="1"/>
</dbReference>
<evidence type="ECO:0000313" key="4">
    <source>
        <dbReference type="Proteomes" id="UP001417504"/>
    </source>
</evidence>
<reference evidence="3 4" key="1">
    <citation type="submission" date="2024-01" db="EMBL/GenBank/DDBJ databases">
        <title>Genome assemblies of Stephania.</title>
        <authorList>
            <person name="Yang L."/>
        </authorList>
    </citation>
    <scope>NUCLEOTIDE SEQUENCE [LARGE SCALE GENOMIC DNA]</scope>
    <source>
        <strain evidence="3">QJT</strain>
        <tissue evidence="3">Leaf</tissue>
    </source>
</reference>
<feature type="domain" description="GAG-pre-integrase" evidence="2">
    <location>
        <begin position="61"/>
        <end position="136"/>
    </location>
</feature>
<keyword evidence="4" id="KW-1185">Reference proteome</keyword>
<feature type="region of interest" description="Disordered" evidence="1">
    <location>
        <begin position="1"/>
        <end position="42"/>
    </location>
</feature>
<dbReference type="AlphaFoldDB" id="A0AAP0EE18"/>
<dbReference type="Proteomes" id="UP001417504">
    <property type="component" value="Unassembled WGS sequence"/>
</dbReference>
<dbReference type="InterPro" id="IPR025724">
    <property type="entry name" value="GAG-pre-integrase_dom"/>
</dbReference>